<comment type="caution">
    <text evidence="5">The sequence shown here is derived from an EMBL/GenBank/DDBJ whole genome shotgun (WGS) entry which is preliminary data.</text>
</comment>
<name>A0ABW0X0N9_9ACTN</name>
<evidence type="ECO:0000256" key="3">
    <source>
        <dbReference type="ARBA" id="ARBA00023163"/>
    </source>
</evidence>
<dbReference type="PANTHER" id="PTHR38445:SF9">
    <property type="entry name" value="HTH-TYPE TRANSCRIPTIONAL REPRESSOR YTRA"/>
    <property type="match status" value="1"/>
</dbReference>
<keyword evidence="1" id="KW-0805">Transcription regulation</keyword>
<dbReference type="Gene3D" id="1.10.10.10">
    <property type="entry name" value="Winged helix-like DNA-binding domain superfamily/Winged helix DNA-binding domain"/>
    <property type="match status" value="1"/>
</dbReference>
<dbReference type="CDD" id="cd07377">
    <property type="entry name" value="WHTH_GntR"/>
    <property type="match status" value="1"/>
</dbReference>
<dbReference type="PROSITE" id="PS50949">
    <property type="entry name" value="HTH_GNTR"/>
    <property type="match status" value="1"/>
</dbReference>
<accession>A0ABW0X0N9</accession>
<protein>
    <submittedName>
        <fullName evidence="5">GntR family transcriptional regulator</fullName>
    </submittedName>
</protein>
<dbReference type="Proteomes" id="UP001595975">
    <property type="component" value="Unassembled WGS sequence"/>
</dbReference>
<dbReference type="Pfam" id="PF00392">
    <property type="entry name" value="GntR"/>
    <property type="match status" value="1"/>
</dbReference>
<dbReference type="RefSeq" id="WP_380223693.1">
    <property type="nucleotide sequence ID" value="NZ_JBHSOF010000002.1"/>
</dbReference>
<evidence type="ECO:0000313" key="5">
    <source>
        <dbReference type="EMBL" id="MFC5662110.1"/>
    </source>
</evidence>
<evidence type="ECO:0000256" key="1">
    <source>
        <dbReference type="ARBA" id="ARBA00023015"/>
    </source>
</evidence>
<dbReference type="EMBL" id="JBHSOF010000002">
    <property type="protein sequence ID" value="MFC5662110.1"/>
    <property type="molecule type" value="Genomic_DNA"/>
</dbReference>
<keyword evidence="2" id="KW-0238">DNA-binding</keyword>
<sequence>MQLSVDPASGTPPYEQIRALIAEQARTGELATGTRLPTVRALAEQLGLAAGTVARAYRELEADGVVETHGRRGTLVAAVGDSAHRLAAAAAAEYAERARRLGVPLADALGAVDNALRVAYREDAAAG</sequence>
<dbReference type="InterPro" id="IPR000524">
    <property type="entry name" value="Tscrpt_reg_HTH_GntR"/>
</dbReference>
<proteinExistence type="predicted"/>
<evidence type="ECO:0000313" key="6">
    <source>
        <dbReference type="Proteomes" id="UP001595975"/>
    </source>
</evidence>
<keyword evidence="3" id="KW-0804">Transcription</keyword>
<reference evidence="6" key="1">
    <citation type="journal article" date="2019" name="Int. J. Syst. Evol. Microbiol.">
        <title>The Global Catalogue of Microorganisms (GCM) 10K type strain sequencing project: providing services to taxonomists for standard genome sequencing and annotation.</title>
        <authorList>
            <consortium name="The Broad Institute Genomics Platform"/>
            <consortium name="The Broad Institute Genome Sequencing Center for Infectious Disease"/>
            <person name="Wu L."/>
            <person name="Ma J."/>
        </authorList>
    </citation>
    <scope>NUCLEOTIDE SEQUENCE [LARGE SCALE GENOMIC DNA]</scope>
    <source>
        <strain evidence="6">CGMCC 4.1437</strain>
    </source>
</reference>
<dbReference type="InterPro" id="IPR036388">
    <property type="entry name" value="WH-like_DNA-bd_sf"/>
</dbReference>
<dbReference type="InterPro" id="IPR036390">
    <property type="entry name" value="WH_DNA-bd_sf"/>
</dbReference>
<dbReference type="SMART" id="SM00345">
    <property type="entry name" value="HTH_GNTR"/>
    <property type="match status" value="1"/>
</dbReference>
<dbReference type="SUPFAM" id="SSF46785">
    <property type="entry name" value="Winged helix' DNA-binding domain"/>
    <property type="match status" value="1"/>
</dbReference>
<dbReference type="PANTHER" id="PTHR38445">
    <property type="entry name" value="HTH-TYPE TRANSCRIPTIONAL REPRESSOR YTRA"/>
    <property type="match status" value="1"/>
</dbReference>
<gene>
    <name evidence="5" type="ORF">ACFP3U_03835</name>
</gene>
<evidence type="ECO:0000256" key="2">
    <source>
        <dbReference type="ARBA" id="ARBA00023125"/>
    </source>
</evidence>
<evidence type="ECO:0000259" key="4">
    <source>
        <dbReference type="PROSITE" id="PS50949"/>
    </source>
</evidence>
<organism evidence="5 6">
    <name type="scientific">Kitasatospora misakiensis</name>
    <dbReference type="NCBI Taxonomy" id="67330"/>
    <lineage>
        <taxon>Bacteria</taxon>
        <taxon>Bacillati</taxon>
        <taxon>Actinomycetota</taxon>
        <taxon>Actinomycetes</taxon>
        <taxon>Kitasatosporales</taxon>
        <taxon>Streptomycetaceae</taxon>
        <taxon>Kitasatospora</taxon>
    </lineage>
</organism>
<feature type="domain" description="HTH gntR-type" evidence="4">
    <location>
        <begin position="11"/>
        <end position="79"/>
    </location>
</feature>
<keyword evidence="6" id="KW-1185">Reference proteome</keyword>